<evidence type="ECO:0000256" key="1">
    <source>
        <dbReference type="SAM" id="SignalP"/>
    </source>
</evidence>
<protein>
    <submittedName>
        <fullName evidence="2">256_t:CDS:1</fullName>
    </submittedName>
</protein>
<comment type="caution">
    <text evidence="2">The sequence shown here is derived from an EMBL/GenBank/DDBJ whole genome shotgun (WGS) entry which is preliminary data.</text>
</comment>
<keyword evidence="3" id="KW-1185">Reference proteome</keyword>
<dbReference type="EMBL" id="CAJVPI010000785">
    <property type="protein sequence ID" value="CAG8571904.1"/>
    <property type="molecule type" value="Genomic_DNA"/>
</dbReference>
<name>A0A9N9FYG6_9GLOM</name>
<proteinExistence type="predicted"/>
<dbReference type="AlphaFoldDB" id="A0A9N9FYG6"/>
<evidence type="ECO:0000313" key="2">
    <source>
        <dbReference type="EMBL" id="CAG8571904.1"/>
    </source>
</evidence>
<gene>
    <name evidence="2" type="ORF">PBRASI_LOCUS6144</name>
</gene>
<organism evidence="2 3">
    <name type="scientific">Paraglomus brasilianum</name>
    <dbReference type="NCBI Taxonomy" id="144538"/>
    <lineage>
        <taxon>Eukaryota</taxon>
        <taxon>Fungi</taxon>
        <taxon>Fungi incertae sedis</taxon>
        <taxon>Mucoromycota</taxon>
        <taxon>Glomeromycotina</taxon>
        <taxon>Glomeromycetes</taxon>
        <taxon>Paraglomerales</taxon>
        <taxon>Paraglomeraceae</taxon>
        <taxon>Paraglomus</taxon>
    </lineage>
</organism>
<sequence length="287" mass="31919">MFSLYYILALCLFSLSVNADIVCPATPPSATSCTDCQNAINSIFPANYFKEFEPTNLPTFVHPCDIYNLWFVEVLRHWSPKMSVFDPDVLQLVKDSITTACTESKKCTAQFALPEAKTIEKGCGDLVAASGNDTGVDDARAADIILYGGVPQREVYCTKDKNGDSIGFDILGSIVEDAKTKATPDQIYIHAPNHPILEYYLVSNITHKHTLQQLSVSAMCTPAYAFMVTTYTKFVAAHPSDSRFTYITSNLAKATDILKSNCPDLLTPPNKVKREKVERFSKKRMQW</sequence>
<reference evidence="2" key="1">
    <citation type="submission" date="2021-06" db="EMBL/GenBank/DDBJ databases">
        <authorList>
            <person name="Kallberg Y."/>
            <person name="Tangrot J."/>
            <person name="Rosling A."/>
        </authorList>
    </citation>
    <scope>NUCLEOTIDE SEQUENCE</scope>
    <source>
        <strain evidence="2">BR232B</strain>
    </source>
</reference>
<accession>A0A9N9FYG6</accession>
<dbReference type="OrthoDB" id="10318164at2759"/>
<feature type="chain" id="PRO_5040152525" evidence="1">
    <location>
        <begin position="20"/>
        <end position="287"/>
    </location>
</feature>
<evidence type="ECO:0000313" key="3">
    <source>
        <dbReference type="Proteomes" id="UP000789739"/>
    </source>
</evidence>
<keyword evidence="1" id="KW-0732">Signal</keyword>
<feature type="signal peptide" evidence="1">
    <location>
        <begin position="1"/>
        <end position="19"/>
    </location>
</feature>
<dbReference type="Proteomes" id="UP000789739">
    <property type="component" value="Unassembled WGS sequence"/>
</dbReference>